<evidence type="ECO:0000256" key="6">
    <source>
        <dbReference type="ARBA" id="ARBA00022892"/>
    </source>
</evidence>
<evidence type="ECO:0000256" key="1">
    <source>
        <dbReference type="ARBA" id="ARBA00004477"/>
    </source>
</evidence>
<dbReference type="GO" id="GO:0016192">
    <property type="term" value="P:vesicle-mediated transport"/>
    <property type="evidence" value="ECO:0007669"/>
    <property type="project" value="UniProtKB-KW"/>
</dbReference>
<keyword evidence="4 11" id="KW-0812">Transmembrane</keyword>
<keyword evidence="6" id="KW-0931">ER-Golgi transport</keyword>
<sequence length="212" mass="24987">MNLFRLGGDLAHLVSIFILLQKITANKSAAGISIKTQILYSIVYVTRYIDVFTKWISLYTFVMKLIFIASSFYTVWLMHNTYKSTQNPQIDTFKIRYLIGGSIIMAAIFNHKLTFNELVWSFSIWLESVAILPQLFMLQRTGEAENITVHYIFALGIYRALYIPNWVYRWIFDQYFDYIATVAGIIQTLIYSDFFYVYYQRVMKGKKFELPQ</sequence>
<dbReference type="PANTHER" id="PTHR10585">
    <property type="entry name" value="ER LUMEN PROTEIN RETAINING RECEPTOR"/>
    <property type="match status" value="1"/>
</dbReference>
<evidence type="ECO:0000313" key="12">
    <source>
        <dbReference type="EMBL" id="ODQ68629.1"/>
    </source>
</evidence>
<keyword evidence="13" id="KW-1185">Reference proteome</keyword>
<keyword evidence="9 11" id="KW-0472">Membrane</keyword>
<dbReference type="GO" id="GO:0046923">
    <property type="term" value="F:ER retention sequence binding"/>
    <property type="evidence" value="ECO:0007669"/>
    <property type="project" value="InterPro"/>
</dbReference>
<evidence type="ECO:0000256" key="8">
    <source>
        <dbReference type="ARBA" id="ARBA00022989"/>
    </source>
</evidence>
<keyword evidence="8 11" id="KW-1133">Transmembrane helix</keyword>
<evidence type="ECO:0000256" key="11">
    <source>
        <dbReference type="RuleBase" id="RU000634"/>
    </source>
</evidence>
<comment type="similarity">
    <text evidence="2 11">Belongs to the ERD2 family.</text>
</comment>
<organism evidence="12 13">
    <name type="scientific">Nadsonia fulvescens var. elongata DSM 6958</name>
    <dbReference type="NCBI Taxonomy" id="857566"/>
    <lineage>
        <taxon>Eukaryota</taxon>
        <taxon>Fungi</taxon>
        <taxon>Dikarya</taxon>
        <taxon>Ascomycota</taxon>
        <taxon>Saccharomycotina</taxon>
        <taxon>Dipodascomycetes</taxon>
        <taxon>Dipodascales</taxon>
        <taxon>Dipodascales incertae sedis</taxon>
        <taxon>Nadsonia</taxon>
    </lineage>
</organism>
<keyword evidence="3 11" id="KW-0813">Transport</keyword>
<evidence type="ECO:0000256" key="9">
    <source>
        <dbReference type="ARBA" id="ARBA00023136"/>
    </source>
</evidence>
<feature type="transmembrane region" description="Helical" evidence="11">
    <location>
        <begin position="119"/>
        <end position="138"/>
    </location>
</feature>
<dbReference type="GO" id="GO:0005789">
    <property type="term" value="C:endoplasmic reticulum membrane"/>
    <property type="evidence" value="ECO:0007669"/>
    <property type="project" value="UniProtKB-SubCell"/>
</dbReference>
<proteinExistence type="inferred from homology"/>
<evidence type="ECO:0000313" key="13">
    <source>
        <dbReference type="Proteomes" id="UP000095009"/>
    </source>
</evidence>
<dbReference type="PRINTS" id="PR00660">
    <property type="entry name" value="ERLUMENR"/>
</dbReference>
<gene>
    <name evidence="12" type="ORF">NADFUDRAFT_81519</name>
</gene>
<evidence type="ECO:0000256" key="7">
    <source>
        <dbReference type="ARBA" id="ARBA00022927"/>
    </source>
</evidence>
<dbReference type="GO" id="GO:0015031">
    <property type="term" value="P:protein transport"/>
    <property type="evidence" value="ECO:0007669"/>
    <property type="project" value="UniProtKB-KW"/>
</dbReference>
<evidence type="ECO:0000256" key="4">
    <source>
        <dbReference type="ARBA" id="ARBA00022692"/>
    </source>
</evidence>
<feature type="transmembrane region" description="Helical" evidence="11">
    <location>
        <begin position="56"/>
        <end position="76"/>
    </location>
</feature>
<feature type="transmembrane region" description="Helical" evidence="11">
    <location>
        <begin position="178"/>
        <end position="199"/>
    </location>
</feature>
<evidence type="ECO:0000256" key="5">
    <source>
        <dbReference type="ARBA" id="ARBA00022824"/>
    </source>
</evidence>
<name>A0A1E3PT81_9ASCO</name>
<accession>A0A1E3PT81</accession>
<keyword evidence="7 11" id="KW-0653">Protein transport</keyword>
<dbReference type="EMBL" id="KV454406">
    <property type="protein sequence ID" value="ODQ68629.1"/>
    <property type="molecule type" value="Genomic_DNA"/>
</dbReference>
<evidence type="ECO:0000256" key="2">
    <source>
        <dbReference type="ARBA" id="ARBA00010120"/>
    </source>
</evidence>
<dbReference type="AlphaFoldDB" id="A0A1E3PT81"/>
<dbReference type="STRING" id="857566.A0A1E3PT81"/>
<evidence type="ECO:0000256" key="3">
    <source>
        <dbReference type="ARBA" id="ARBA00022448"/>
    </source>
</evidence>
<dbReference type="Proteomes" id="UP000095009">
    <property type="component" value="Unassembled WGS sequence"/>
</dbReference>
<dbReference type="InterPro" id="IPR000133">
    <property type="entry name" value="ER_ret_rcpt"/>
</dbReference>
<reference evidence="12 13" key="1">
    <citation type="journal article" date="2016" name="Proc. Natl. Acad. Sci. U.S.A.">
        <title>Comparative genomics of biotechnologically important yeasts.</title>
        <authorList>
            <person name="Riley R."/>
            <person name="Haridas S."/>
            <person name="Wolfe K.H."/>
            <person name="Lopes M.R."/>
            <person name="Hittinger C.T."/>
            <person name="Goeker M."/>
            <person name="Salamov A.A."/>
            <person name="Wisecaver J.H."/>
            <person name="Long T.M."/>
            <person name="Calvey C.H."/>
            <person name="Aerts A.L."/>
            <person name="Barry K.W."/>
            <person name="Choi C."/>
            <person name="Clum A."/>
            <person name="Coughlan A.Y."/>
            <person name="Deshpande S."/>
            <person name="Douglass A.P."/>
            <person name="Hanson S.J."/>
            <person name="Klenk H.-P."/>
            <person name="LaButti K.M."/>
            <person name="Lapidus A."/>
            <person name="Lindquist E.A."/>
            <person name="Lipzen A.M."/>
            <person name="Meier-Kolthoff J.P."/>
            <person name="Ohm R.A."/>
            <person name="Otillar R.P."/>
            <person name="Pangilinan J.L."/>
            <person name="Peng Y."/>
            <person name="Rokas A."/>
            <person name="Rosa C.A."/>
            <person name="Scheuner C."/>
            <person name="Sibirny A.A."/>
            <person name="Slot J.C."/>
            <person name="Stielow J.B."/>
            <person name="Sun H."/>
            <person name="Kurtzman C.P."/>
            <person name="Blackwell M."/>
            <person name="Grigoriev I.V."/>
            <person name="Jeffries T.W."/>
        </authorList>
    </citation>
    <scope>NUCLEOTIDE SEQUENCE [LARGE SCALE GENOMIC DNA]</scope>
    <source>
        <strain evidence="12 13">DSM 6958</strain>
    </source>
</reference>
<keyword evidence="10 11" id="KW-0675">Receptor</keyword>
<comment type="caution">
    <text evidence="11">Lacks conserved residue(s) required for the propagation of feature annotation.</text>
</comment>
<keyword evidence="5 11" id="KW-0256">Endoplasmic reticulum</keyword>
<dbReference type="PROSITE" id="PS00952">
    <property type="entry name" value="ER_LUMEN_RECEPTOR_2"/>
    <property type="match status" value="1"/>
</dbReference>
<feature type="transmembrane region" description="Helical" evidence="11">
    <location>
        <begin position="97"/>
        <end position="113"/>
    </location>
</feature>
<dbReference type="Pfam" id="PF00810">
    <property type="entry name" value="ER_lumen_recept"/>
    <property type="match status" value="1"/>
</dbReference>
<feature type="transmembrane region" description="Helical" evidence="11">
    <location>
        <begin position="150"/>
        <end position="172"/>
    </location>
</feature>
<comment type="subcellular location">
    <subcellularLocation>
        <location evidence="1 11">Endoplasmic reticulum membrane</location>
        <topology evidence="1 11">Multi-pass membrane protein</topology>
    </subcellularLocation>
</comment>
<evidence type="ECO:0000256" key="10">
    <source>
        <dbReference type="ARBA" id="ARBA00023170"/>
    </source>
</evidence>
<dbReference type="OrthoDB" id="7694678at2759"/>
<dbReference type="PROSITE" id="PS00951">
    <property type="entry name" value="ER_LUMEN_RECEPTOR_1"/>
    <property type="match status" value="1"/>
</dbReference>
<protein>
    <recommendedName>
        <fullName evidence="11">ER lumen protein-retaining receptor</fullName>
    </recommendedName>
</protein>
<dbReference type="GO" id="GO:0006621">
    <property type="term" value="P:protein retention in ER lumen"/>
    <property type="evidence" value="ECO:0007669"/>
    <property type="project" value="InterPro"/>
</dbReference>